<dbReference type="Proteomes" id="UP000308600">
    <property type="component" value="Unassembled WGS sequence"/>
</dbReference>
<protein>
    <submittedName>
        <fullName evidence="1">Uncharacterized protein</fullName>
    </submittedName>
</protein>
<gene>
    <name evidence="1" type="ORF">BDN72DRAFT_866274</name>
</gene>
<name>A0ACD2ZX77_9AGAR</name>
<sequence>MTQQKSTSSTQGKQLRLPHFFKTIRLRNHNRAGDAVSFSYEIDLNNLIAVEPMANNDGNLRIDHPVQRSFIERTTTTTTTTKTITTTTTTTRVPHPGNLPAPGSSKENPIVIDEDDAIAHQVVTRDCVVQYNKRDYL</sequence>
<reference evidence="1 2" key="1">
    <citation type="journal article" date="2019" name="Nat. Ecol. Evol.">
        <title>Megaphylogeny resolves global patterns of mushroom evolution.</title>
        <authorList>
            <person name="Varga T."/>
            <person name="Krizsan K."/>
            <person name="Foldi C."/>
            <person name="Dima B."/>
            <person name="Sanchez-Garcia M."/>
            <person name="Sanchez-Ramirez S."/>
            <person name="Szollosi G.J."/>
            <person name="Szarkandi J.G."/>
            <person name="Papp V."/>
            <person name="Albert L."/>
            <person name="Andreopoulos W."/>
            <person name="Angelini C."/>
            <person name="Antonin V."/>
            <person name="Barry K.W."/>
            <person name="Bougher N.L."/>
            <person name="Buchanan P."/>
            <person name="Buyck B."/>
            <person name="Bense V."/>
            <person name="Catcheside P."/>
            <person name="Chovatia M."/>
            <person name="Cooper J."/>
            <person name="Damon W."/>
            <person name="Desjardin D."/>
            <person name="Finy P."/>
            <person name="Geml J."/>
            <person name="Haridas S."/>
            <person name="Hughes K."/>
            <person name="Justo A."/>
            <person name="Karasinski D."/>
            <person name="Kautmanova I."/>
            <person name="Kiss B."/>
            <person name="Kocsube S."/>
            <person name="Kotiranta H."/>
            <person name="LaButti K.M."/>
            <person name="Lechner B.E."/>
            <person name="Liimatainen K."/>
            <person name="Lipzen A."/>
            <person name="Lukacs Z."/>
            <person name="Mihaltcheva S."/>
            <person name="Morgado L.N."/>
            <person name="Niskanen T."/>
            <person name="Noordeloos M.E."/>
            <person name="Ohm R.A."/>
            <person name="Ortiz-Santana B."/>
            <person name="Ovrebo C."/>
            <person name="Racz N."/>
            <person name="Riley R."/>
            <person name="Savchenko A."/>
            <person name="Shiryaev A."/>
            <person name="Soop K."/>
            <person name="Spirin V."/>
            <person name="Szebenyi C."/>
            <person name="Tomsovsky M."/>
            <person name="Tulloss R.E."/>
            <person name="Uehling J."/>
            <person name="Grigoriev I.V."/>
            <person name="Vagvolgyi C."/>
            <person name="Papp T."/>
            <person name="Martin F.M."/>
            <person name="Miettinen O."/>
            <person name="Hibbett D.S."/>
            <person name="Nagy L.G."/>
        </authorList>
    </citation>
    <scope>NUCLEOTIDE SEQUENCE [LARGE SCALE GENOMIC DNA]</scope>
    <source>
        <strain evidence="1 2">NL-1719</strain>
    </source>
</reference>
<accession>A0ACD2ZX77</accession>
<keyword evidence="2" id="KW-1185">Reference proteome</keyword>
<evidence type="ECO:0000313" key="1">
    <source>
        <dbReference type="EMBL" id="TFK58035.1"/>
    </source>
</evidence>
<evidence type="ECO:0000313" key="2">
    <source>
        <dbReference type="Proteomes" id="UP000308600"/>
    </source>
</evidence>
<organism evidence="1 2">
    <name type="scientific">Pluteus cervinus</name>
    <dbReference type="NCBI Taxonomy" id="181527"/>
    <lineage>
        <taxon>Eukaryota</taxon>
        <taxon>Fungi</taxon>
        <taxon>Dikarya</taxon>
        <taxon>Basidiomycota</taxon>
        <taxon>Agaricomycotina</taxon>
        <taxon>Agaricomycetes</taxon>
        <taxon>Agaricomycetidae</taxon>
        <taxon>Agaricales</taxon>
        <taxon>Pluteineae</taxon>
        <taxon>Pluteaceae</taxon>
        <taxon>Pluteus</taxon>
    </lineage>
</organism>
<dbReference type="EMBL" id="ML209719">
    <property type="protein sequence ID" value="TFK58035.1"/>
    <property type="molecule type" value="Genomic_DNA"/>
</dbReference>
<proteinExistence type="predicted"/>